<dbReference type="InterPro" id="IPR052895">
    <property type="entry name" value="HetReg/Transcr_Mod"/>
</dbReference>
<dbReference type="Proteomes" id="UP000235672">
    <property type="component" value="Unassembled WGS sequence"/>
</dbReference>
<keyword evidence="3" id="KW-1185">Reference proteome</keyword>
<dbReference type="EMBL" id="KZ613477">
    <property type="protein sequence ID" value="PMD22509.1"/>
    <property type="molecule type" value="Genomic_DNA"/>
</dbReference>
<dbReference type="STRING" id="1745343.A0A2J6Q8A4"/>
<evidence type="ECO:0000313" key="3">
    <source>
        <dbReference type="Proteomes" id="UP000235672"/>
    </source>
</evidence>
<feature type="domain" description="Heterokaryon incompatibility" evidence="1">
    <location>
        <begin position="50"/>
        <end position="198"/>
    </location>
</feature>
<dbReference type="AlphaFoldDB" id="A0A2J6Q8A4"/>
<dbReference type="PANTHER" id="PTHR24148">
    <property type="entry name" value="ANKYRIN REPEAT DOMAIN-CONTAINING PROTEIN 39 HOMOLOG-RELATED"/>
    <property type="match status" value="1"/>
</dbReference>
<organism evidence="2 3">
    <name type="scientific">Hyaloscypha hepaticicola</name>
    <dbReference type="NCBI Taxonomy" id="2082293"/>
    <lineage>
        <taxon>Eukaryota</taxon>
        <taxon>Fungi</taxon>
        <taxon>Dikarya</taxon>
        <taxon>Ascomycota</taxon>
        <taxon>Pezizomycotina</taxon>
        <taxon>Leotiomycetes</taxon>
        <taxon>Helotiales</taxon>
        <taxon>Hyaloscyphaceae</taxon>
        <taxon>Hyaloscypha</taxon>
    </lineage>
</organism>
<reference evidence="2 3" key="1">
    <citation type="submission" date="2016-05" db="EMBL/GenBank/DDBJ databases">
        <title>A degradative enzymes factory behind the ericoid mycorrhizal symbiosis.</title>
        <authorList>
            <consortium name="DOE Joint Genome Institute"/>
            <person name="Martino E."/>
            <person name="Morin E."/>
            <person name="Grelet G."/>
            <person name="Kuo A."/>
            <person name="Kohler A."/>
            <person name="Daghino S."/>
            <person name="Barry K."/>
            <person name="Choi C."/>
            <person name="Cichocki N."/>
            <person name="Clum A."/>
            <person name="Copeland A."/>
            <person name="Hainaut M."/>
            <person name="Haridas S."/>
            <person name="Labutti K."/>
            <person name="Lindquist E."/>
            <person name="Lipzen A."/>
            <person name="Khouja H.-R."/>
            <person name="Murat C."/>
            <person name="Ohm R."/>
            <person name="Olson A."/>
            <person name="Spatafora J."/>
            <person name="Veneault-Fourrey C."/>
            <person name="Henrissat B."/>
            <person name="Grigoriev I."/>
            <person name="Martin F."/>
            <person name="Perotto S."/>
        </authorList>
    </citation>
    <scope>NUCLEOTIDE SEQUENCE [LARGE SCALE GENOMIC DNA]</scope>
    <source>
        <strain evidence="2 3">UAMH 7357</strain>
    </source>
</reference>
<evidence type="ECO:0000313" key="2">
    <source>
        <dbReference type="EMBL" id="PMD22509.1"/>
    </source>
</evidence>
<sequence>MASLIAQPEYPGLPLNLEDEFRLIEIQPGKPEDPICCSIFTARARDSPKYEALSYTWGHPDDKQSIQCRAAAGDRAGQLLVTKNCASALTRLRLEDSPRTVWIDSICIDQNEVTERNHQLGLMAKIYTQAEQVVIHLGEASEDSDSAIDWLRQIDDPDFSHEPFNRYDRENGIILPEIHMLESLFSRPWFNRIWVLQEAVLSKSAVVYCGQKTISWDAIKHFKQFNVYVNWVENLPYIITRRQITPNDAVAVEFQVLTELLRARHCEATDPRDKIYALLPLLSNEGINPDIIPDYGLSPTRVYTAVATYLLNKIGLELLSAVKGRSQLAGLPSWVPDWSIRIKNPPLGLGRRQRYWSRYRDFRAGGEFVIPDQTRAQDTLPFTVKEVAHDGIFSAHIKTKAFRLGKISGIGDPCPDNADIPPFRQWKTLVSTLFSGEEEHEAQNESTGVLAEKADEIRAKIGPGASKRPKSTVTMVCGNDRSVGQKGDLFAYTVATGNVVYSSVIEKAVQTFVEDDGSEASQIPVRKWMKGLPPSYKRQVERILEACRGRRFLIIDAGYMGLAPLEAENGDFVFVIPGVSVPFVMRGENGGFRLVGECYVQNVMDGEAIEGLDASQMEEIIIH</sequence>
<evidence type="ECO:0000259" key="1">
    <source>
        <dbReference type="Pfam" id="PF06985"/>
    </source>
</evidence>
<name>A0A2J6Q8A4_9HELO</name>
<dbReference type="InterPro" id="IPR010730">
    <property type="entry name" value="HET"/>
</dbReference>
<dbReference type="PANTHER" id="PTHR24148:SF73">
    <property type="entry name" value="HET DOMAIN PROTEIN (AFU_ORTHOLOGUE AFUA_8G01020)"/>
    <property type="match status" value="1"/>
</dbReference>
<dbReference type="Pfam" id="PF06985">
    <property type="entry name" value="HET"/>
    <property type="match status" value="1"/>
</dbReference>
<dbReference type="OrthoDB" id="2157530at2759"/>
<gene>
    <name evidence="2" type="ORF">NA56DRAFT_89019</name>
</gene>
<proteinExistence type="predicted"/>
<accession>A0A2J6Q8A4</accession>
<protein>
    <submittedName>
        <fullName evidence="2">HET-domain-containing protein</fullName>
    </submittedName>
</protein>
<dbReference type="Pfam" id="PF26639">
    <property type="entry name" value="Het-6_barrel"/>
    <property type="match status" value="1"/>
</dbReference>